<evidence type="ECO:0000256" key="6">
    <source>
        <dbReference type="ARBA" id="ARBA00022927"/>
    </source>
</evidence>
<evidence type="ECO:0000256" key="7">
    <source>
        <dbReference type="ARBA" id="ARBA00022989"/>
    </source>
</evidence>
<comment type="caution">
    <text evidence="11">The sequence shown here is derived from an EMBL/GenBank/DDBJ whole genome shotgun (WGS) entry which is preliminary data.</text>
</comment>
<sequence>MWLGGIFLTNFLMILLWIVSVLIIGAVLMQPSKNNDAMSSFTGGASDLFSESKSRGFESFIQRVTVVLGILFFGIALILMWMSQH</sequence>
<comment type="similarity">
    <text evidence="2 10">Belongs to the SecG family.</text>
</comment>
<evidence type="ECO:0000256" key="4">
    <source>
        <dbReference type="ARBA" id="ARBA00022475"/>
    </source>
</evidence>
<evidence type="ECO:0000256" key="10">
    <source>
        <dbReference type="RuleBase" id="RU365087"/>
    </source>
</evidence>
<keyword evidence="5 10" id="KW-0812">Transmembrane</keyword>
<protein>
    <recommendedName>
        <fullName evidence="10">Protein-export membrane protein SecG</fullName>
    </recommendedName>
</protein>
<evidence type="ECO:0000256" key="1">
    <source>
        <dbReference type="ARBA" id="ARBA00004651"/>
    </source>
</evidence>
<dbReference type="AlphaFoldDB" id="A0A0R2JXI4"/>
<evidence type="ECO:0000313" key="12">
    <source>
        <dbReference type="Proteomes" id="UP000051565"/>
    </source>
</evidence>
<dbReference type="EMBL" id="JQBT01000032">
    <property type="protein sequence ID" value="KRN79274.1"/>
    <property type="molecule type" value="Genomic_DNA"/>
</dbReference>
<keyword evidence="8 10" id="KW-0811">Translocation</keyword>
<dbReference type="NCBIfam" id="TIGR00810">
    <property type="entry name" value="secG"/>
    <property type="match status" value="1"/>
</dbReference>
<organism evidence="11 12">
    <name type="scientific">Fructilactobacillus lindneri DSM 20690 = JCM 11027</name>
    <dbReference type="NCBI Taxonomy" id="1122148"/>
    <lineage>
        <taxon>Bacteria</taxon>
        <taxon>Bacillati</taxon>
        <taxon>Bacillota</taxon>
        <taxon>Bacilli</taxon>
        <taxon>Lactobacillales</taxon>
        <taxon>Lactobacillaceae</taxon>
        <taxon>Fructilactobacillus</taxon>
    </lineage>
</organism>
<dbReference type="GO" id="GO:0009306">
    <property type="term" value="P:protein secretion"/>
    <property type="evidence" value="ECO:0007669"/>
    <property type="project" value="UniProtKB-UniRule"/>
</dbReference>
<dbReference type="PRINTS" id="PR01651">
    <property type="entry name" value="SECGEXPORT"/>
</dbReference>
<feature type="transmembrane region" description="Helical" evidence="10">
    <location>
        <begin position="60"/>
        <end position="82"/>
    </location>
</feature>
<evidence type="ECO:0000256" key="2">
    <source>
        <dbReference type="ARBA" id="ARBA00008445"/>
    </source>
</evidence>
<keyword evidence="12" id="KW-1185">Reference proteome</keyword>
<keyword evidence="9 10" id="KW-0472">Membrane</keyword>
<feature type="transmembrane region" description="Helical" evidence="10">
    <location>
        <begin position="6"/>
        <end position="29"/>
    </location>
</feature>
<dbReference type="InterPro" id="IPR004692">
    <property type="entry name" value="SecG"/>
</dbReference>
<gene>
    <name evidence="11" type="ORF">IV52_GL000683</name>
</gene>
<dbReference type="GO" id="GO:0005886">
    <property type="term" value="C:plasma membrane"/>
    <property type="evidence" value="ECO:0007669"/>
    <property type="project" value="UniProtKB-SubCell"/>
</dbReference>
<dbReference type="PATRIC" id="fig|1122148.6.peg.705"/>
<evidence type="ECO:0000256" key="9">
    <source>
        <dbReference type="ARBA" id="ARBA00023136"/>
    </source>
</evidence>
<keyword evidence="6 10" id="KW-0653">Protein transport</keyword>
<proteinExistence type="inferred from homology"/>
<dbReference type="STRING" id="53444.AYR59_06915"/>
<evidence type="ECO:0000256" key="5">
    <source>
        <dbReference type="ARBA" id="ARBA00022692"/>
    </source>
</evidence>
<name>A0A0R2JXI4_9LACO</name>
<evidence type="ECO:0000256" key="8">
    <source>
        <dbReference type="ARBA" id="ARBA00023010"/>
    </source>
</evidence>
<evidence type="ECO:0000256" key="3">
    <source>
        <dbReference type="ARBA" id="ARBA00022448"/>
    </source>
</evidence>
<dbReference type="GO" id="GO:0015450">
    <property type="term" value="F:protein-transporting ATPase activity"/>
    <property type="evidence" value="ECO:0007669"/>
    <property type="project" value="UniProtKB-UniRule"/>
</dbReference>
<keyword evidence="4 10" id="KW-1003">Cell membrane</keyword>
<dbReference type="Proteomes" id="UP000051565">
    <property type="component" value="Unassembled WGS sequence"/>
</dbReference>
<accession>A0A0R2JXI4</accession>
<comment type="function">
    <text evidence="10">Involved in protein export. Participates in an early event of protein translocation.</text>
</comment>
<dbReference type="PANTHER" id="PTHR34182">
    <property type="entry name" value="PROTEIN-EXPORT MEMBRANE PROTEIN SECG"/>
    <property type="match status" value="1"/>
</dbReference>
<keyword evidence="3 10" id="KW-0813">Transport</keyword>
<reference evidence="11 12" key="1">
    <citation type="journal article" date="2015" name="Genome Announc.">
        <title>Expanding the biotechnology potential of lactobacilli through comparative genomics of 213 strains and associated genera.</title>
        <authorList>
            <person name="Sun Z."/>
            <person name="Harris H.M."/>
            <person name="McCann A."/>
            <person name="Guo C."/>
            <person name="Argimon S."/>
            <person name="Zhang W."/>
            <person name="Yang X."/>
            <person name="Jeffery I.B."/>
            <person name="Cooney J.C."/>
            <person name="Kagawa T.F."/>
            <person name="Liu W."/>
            <person name="Song Y."/>
            <person name="Salvetti E."/>
            <person name="Wrobel A."/>
            <person name="Rasinkangas P."/>
            <person name="Parkhill J."/>
            <person name="Rea M.C."/>
            <person name="O'Sullivan O."/>
            <person name="Ritari J."/>
            <person name="Douillard F.P."/>
            <person name="Paul Ross R."/>
            <person name="Yang R."/>
            <person name="Briner A.E."/>
            <person name="Felis G.E."/>
            <person name="de Vos W.M."/>
            <person name="Barrangou R."/>
            <person name="Klaenhammer T.R."/>
            <person name="Caufield P.W."/>
            <person name="Cui Y."/>
            <person name="Zhang H."/>
            <person name="O'Toole P.W."/>
        </authorList>
    </citation>
    <scope>NUCLEOTIDE SEQUENCE [LARGE SCALE GENOMIC DNA]</scope>
    <source>
        <strain evidence="11 12">DSM 20690</strain>
    </source>
</reference>
<dbReference type="GO" id="GO:0065002">
    <property type="term" value="P:intracellular protein transmembrane transport"/>
    <property type="evidence" value="ECO:0007669"/>
    <property type="project" value="TreeGrafter"/>
</dbReference>
<keyword evidence="7 10" id="KW-1133">Transmembrane helix</keyword>
<evidence type="ECO:0000313" key="11">
    <source>
        <dbReference type="EMBL" id="KRN79274.1"/>
    </source>
</evidence>
<comment type="subcellular location">
    <subcellularLocation>
        <location evidence="1 10">Cell membrane</location>
        <topology evidence="1 10">Multi-pass membrane protein</topology>
    </subcellularLocation>
</comment>
<dbReference type="GO" id="GO:0043952">
    <property type="term" value="P:protein transport by the Sec complex"/>
    <property type="evidence" value="ECO:0007669"/>
    <property type="project" value="TreeGrafter"/>
</dbReference>
<dbReference type="PANTHER" id="PTHR34182:SF1">
    <property type="entry name" value="PROTEIN-EXPORT MEMBRANE PROTEIN SECG"/>
    <property type="match status" value="1"/>
</dbReference>
<dbReference type="Pfam" id="PF03840">
    <property type="entry name" value="SecG"/>
    <property type="match status" value="1"/>
</dbReference>